<reference evidence="10 11" key="1">
    <citation type="submission" date="2024-03" db="EMBL/GenBank/DDBJ databases">
        <authorList>
            <person name="Brejova B."/>
        </authorList>
    </citation>
    <scope>NUCLEOTIDE SEQUENCE [LARGE SCALE GENOMIC DNA]</scope>
    <source>
        <strain evidence="10 11">CBS 14171</strain>
    </source>
</reference>
<evidence type="ECO:0000256" key="8">
    <source>
        <dbReference type="SAM" id="MobiDB-lite"/>
    </source>
</evidence>
<feature type="compositionally biased region" description="Low complexity" evidence="8">
    <location>
        <begin position="102"/>
        <end position="112"/>
    </location>
</feature>
<accession>A0ABP0ZHV3</accession>
<comment type="subcellular location">
    <subcellularLocation>
        <location evidence="1">Nucleus</location>
    </subcellularLocation>
</comment>
<dbReference type="Pfam" id="PF04042">
    <property type="entry name" value="DNA_pol_E_B"/>
    <property type="match status" value="1"/>
</dbReference>
<organism evidence="10 11">
    <name type="scientific">Lodderomyces beijingensis</name>
    <dbReference type="NCBI Taxonomy" id="1775926"/>
    <lineage>
        <taxon>Eukaryota</taxon>
        <taxon>Fungi</taxon>
        <taxon>Dikarya</taxon>
        <taxon>Ascomycota</taxon>
        <taxon>Saccharomycotina</taxon>
        <taxon>Pichiomycetes</taxon>
        <taxon>Debaryomycetaceae</taxon>
        <taxon>Candida/Lodderomyces clade</taxon>
        <taxon>Lodderomyces</taxon>
    </lineage>
</organism>
<evidence type="ECO:0000313" key="10">
    <source>
        <dbReference type="EMBL" id="CAK9437566.1"/>
    </source>
</evidence>
<gene>
    <name evidence="10" type="ORF">LODBEIA_P19440</name>
</gene>
<evidence type="ECO:0000259" key="9">
    <source>
        <dbReference type="Pfam" id="PF04042"/>
    </source>
</evidence>
<evidence type="ECO:0000256" key="2">
    <source>
        <dbReference type="ARBA" id="ARBA00009560"/>
    </source>
</evidence>
<dbReference type="RefSeq" id="XP_066828882.1">
    <property type="nucleotide sequence ID" value="XM_066971888.1"/>
</dbReference>
<dbReference type="PANTHER" id="PTHR12708:SF0">
    <property type="entry name" value="DNA POLYMERASE EPSILON SUBUNIT 2"/>
    <property type="match status" value="1"/>
</dbReference>
<dbReference type="EMBL" id="OZ022406">
    <property type="protein sequence ID" value="CAK9437566.1"/>
    <property type="molecule type" value="Genomic_DNA"/>
</dbReference>
<keyword evidence="11" id="KW-1185">Reference proteome</keyword>
<keyword evidence="5" id="KW-0238">DNA-binding</keyword>
<evidence type="ECO:0000256" key="4">
    <source>
        <dbReference type="ARBA" id="ARBA00022705"/>
    </source>
</evidence>
<evidence type="ECO:0000256" key="1">
    <source>
        <dbReference type="ARBA" id="ARBA00004123"/>
    </source>
</evidence>
<dbReference type="PANTHER" id="PTHR12708">
    <property type="entry name" value="DNA POLYMERASE EPSILON SUBUNIT B"/>
    <property type="match status" value="1"/>
</dbReference>
<evidence type="ECO:0000256" key="6">
    <source>
        <dbReference type="ARBA" id="ARBA00023242"/>
    </source>
</evidence>
<keyword evidence="4" id="KW-0235">DNA replication</keyword>
<name>A0ABP0ZHV3_9ASCO</name>
<comment type="similarity">
    <text evidence="2">Belongs to the DNA polymerase epsilon subunit B family.</text>
</comment>
<dbReference type="InterPro" id="IPR016266">
    <property type="entry name" value="POLE2"/>
</dbReference>
<feature type="domain" description="DNA polymerase alpha/delta/epsilon subunit B" evidence="9">
    <location>
        <begin position="382"/>
        <end position="637"/>
    </location>
</feature>
<dbReference type="Proteomes" id="UP001497383">
    <property type="component" value="Chromosome 2"/>
</dbReference>
<dbReference type="InterPro" id="IPR007185">
    <property type="entry name" value="DNA_pol_a/d/e_bsu"/>
</dbReference>
<sequence>MINTQTRTSLPIKLQPSNLRPVVFRTLTKKHGLNVNSEALAVLTETISRKFGFDWKSIQTQQFLEEIAKIWKLQDRGIFIDAAGLKKVLKKITTKEDASRDQAQNQGQGQKAGRSDTLVDDVVMDDADEIQIQWQDYFKVISPNEQPISRFDRVRKQFAVTLRNERKDKKNKTPLLSRLSGNLKACVESKNNQYHLIMDRLSRNDNFQKLSMTSISNLSSLSKDGALLNNEITLIKNVLGRDGQKFLLFGLLSKNTSGEFILEDSTDYIELNFAQALKNQSSYYCTGMFCLVEGIYSASGGNSNQDQNYIGGLFYVSNIAHPPAEKRDKSLEAYGLVDFLGVHRQTGFPLSSHGDRVAKIPKQYRKKLVQMEKSLTNHKIIFLGSELHFDSIKVMEALKKFLHRLEVSIIEDEGRMTPLALVLTGSFTSRPLAATTTSATKISNSEFYKSNFDQFANLLSNYPQVISTCKIVLVPGDNDPWQSANSLGSSCLNSFPQASIPRVFVNRLERLLPRGNLVLAWNPTRINYLSQEIVIFKDNLMNKFKRNDILFPQDAELLKDPTDEMSGKERIDALIQRKEEHMSSKLKQARKLIKAILDQGTLQPFEKNLKVVDLQYDYCLRIEPSPNVIVLNDVSFDNFEVTYQGCRVVNIARAVHEGSRKFNYMEYLPSSKKFEFKELYF</sequence>
<evidence type="ECO:0000313" key="11">
    <source>
        <dbReference type="Proteomes" id="UP001497383"/>
    </source>
</evidence>
<evidence type="ECO:0000256" key="7">
    <source>
        <dbReference type="ARBA" id="ARBA00032930"/>
    </source>
</evidence>
<protein>
    <recommendedName>
        <fullName evidence="3">DNA polymerase epsilon subunit B</fullName>
    </recommendedName>
    <alternativeName>
        <fullName evidence="7">DNA polymerase II subunit 2</fullName>
    </alternativeName>
</protein>
<feature type="region of interest" description="Disordered" evidence="8">
    <location>
        <begin position="96"/>
        <end position="116"/>
    </location>
</feature>
<dbReference type="GeneID" id="92207140"/>
<evidence type="ECO:0000256" key="3">
    <source>
        <dbReference type="ARBA" id="ARBA00016011"/>
    </source>
</evidence>
<evidence type="ECO:0000256" key="5">
    <source>
        <dbReference type="ARBA" id="ARBA00023125"/>
    </source>
</evidence>
<keyword evidence="6" id="KW-0539">Nucleus</keyword>
<proteinExistence type="inferred from homology"/>